<feature type="compositionally biased region" description="Basic and acidic residues" evidence="3">
    <location>
        <begin position="1"/>
        <end position="10"/>
    </location>
</feature>
<dbReference type="InterPro" id="IPR054767">
    <property type="entry name" value="Cas10-Cmr2_palm2"/>
</dbReference>
<dbReference type="InterPro" id="IPR043128">
    <property type="entry name" value="Rev_trsase/Diguanyl_cyclase"/>
</dbReference>
<accession>A0A1D7Y6I5</accession>
<feature type="domain" description="Cas10/Cmr2 second palm" evidence="4">
    <location>
        <begin position="310"/>
        <end position="469"/>
    </location>
</feature>
<feature type="compositionally biased region" description="Basic and acidic residues" evidence="3">
    <location>
        <begin position="287"/>
        <end position="296"/>
    </location>
</feature>
<dbReference type="GO" id="GO:0051607">
    <property type="term" value="P:defense response to virus"/>
    <property type="evidence" value="ECO:0007669"/>
    <property type="project" value="UniProtKB-KW"/>
</dbReference>
<gene>
    <name evidence="5" type="ORF">BFF78_08525</name>
</gene>
<evidence type="ECO:0000256" key="2">
    <source>
        <dbReference type="ARBA" id="ARBA00023118"/>
    </source>
</evidence>
<evidence type="ECO:0000313" key="6">
    <source>
        <dbReference type="Proteomes" id="UP000094960"/>
    </source>
</evidence>
<keyword evidence="6" id="KW-1185">Reference proteome</keyword>
<proteinExistence type="predicted"/>
<dbReference type="Gene3D" id="3.30.70.270">
    <property type="match status" value="1"/>
</dbReference>
<dbReference type="AlphaFoldDB" id="A0A1D7Y6I5"/>
<dbReference type="EMBL" id="CP017248">
    <property type="protein sequence ID" value="AOR31080.1"/>
    <property type="molecule type" value="Genomic_DNA"/>
</dbReference>
<organism evidence="5 6">
    <name type="scientific">Streptomyces fodineus</name>
    <dbReference type="NCBI Taxonomy" id="1904616"/>
    <lineage>
        <taxon>Bacteria</taxon>
        <taxon>Bacillati</taxon>
        <taxon>Actinomycetota</taxon>
        <taxon>Actinomycetes</taxon>
        <taxon>Kitasatosporales</taxon>
        <taxon>Streptomycetaceae</taxon>
        <taxon>Streptomyces</taxon>
    </lineage>
</organism>
<dbReference type="GO" id="GO:0000166">
    <property type="term" value="F:nucleotide binding"/>
    <property type="evidence" value="ECO:0007669"/>
    <property type="project" value="UniProtKB-KW"/>
</dbReference>
<sequence length="615" mass="64531">MTVTGEEHARNGQRPPHPHRMAAPTAGACTPLTHVYIDIGFARIQRYLARTAKLRGRRAASDHLARATDSAAVAAGLPGRLAGWAEVNPEAGRADGVISLRLTAHDPGERDRRIQQVTDAVLDGLREQFPGAELEAVWGTGETYLAARVADMVPRQVHGEARIDLPAPAEFPLAQPCRLCHTDPAAVRRPVPGERKLQAICPDCAHRLEHDRQARAGERKGDTGASAESRLRAAIGCAEAPDTLTELARFSLHNSEEEPDVDMPGEQPRVDGPAGRRAGPRGAGGDGRGEGGRETRGGSADAGGSRATQLATVYLDGNAVGAFFRALASAASSAPRADELRGAKETISVKLADATVHALEWATLQAMDDTGGDGPLLVVPHVVGGDDVLVTLPADRAWTFTLTYLDTFRTLLEEATTPVLGLLPEPPPGHEHPTAPTASAGIVFAHSTYPMNLVVELAEERLARAKRATSGAACSVDFVDVTADGPQGTDDPALALTAPASALNTPRTVQDKPPMALDARARTALTALARAPRSHRRELAAAVRAHGPLIAARTVGARVGHQHLADALGVFVPTGLPELSPASATGAPALAGSGLQPQPITLSHALRIARWWPTS</sequence>
<protein>
    <recommendedName>
        <fullName evidence="4">Cas10/Cmr2 second palm domain-containing protein</fullName>
    </recommendedName>
</protein>
<dbReference type="Proteomes" id="UP000094960">
    <property type="component" value="Chromosome"/>
</dbReference>
<name>A0A1D7Y6I5_9ACTN</name>
<keyword evidence="2" id="KW-0051">Antiviral defense</keyword>
<keyword evidence="1" id="KW-0547">Nucleotide-binding</keyword>
<evidence type="ECO:0000259" key="4">
    <source>
        <dbReference type="Pfam" id="PF22335"/>
    </source>
</evidence>
<evidence type="ECO:0000256" key="3">
    <source>
        <dbReference type="SAM" id="MobiDB-lite"/>
    </source>
</evidence>
<reference evidence="6" key="1">
    <citation type="submission" date="2016-09" db="EMBL/GenBank/DDBJ databases">
        <title>Streptomyces puniciscabiei strain:TW1S1 Genome sequencing and assembly.</title>
        <authorList>
            <person name="Kim M.-K."/>
            <person name="Kim S.B."/>
        </authorList>
    </citation>
    <scope>NUCLEOTIDE SEQUENCE [LARGE SCALE GENOMIC DNA]</scope>
    <source>
        <strain evidence="6">TW1S1</strain>
    </source>
</reference>
<feature type="region of interest" description="Disordered" evidence="3">
    <location>
        <begin position="255"/>
        <end position="305"/>
    </location>
</feature>
<evidence type="ECO:0000313" key="5">
    <source>
        <dbReference type="EMBL" id="AOR31080.1"/>
    </source>
</evidence>
<dbReference type="Pfam" id="PF22335">
    <property type="entry name" value="Cas10-Cmr2_palm2"/>
    <property type="match status" value="1"/>
</dbReference>
<dbReference type="KEGG" id="spun:BFF78_08525"/>
<evidence type="ECO:0000256" key="1">
    <source>
        <dbReference type="ARBA" id="ARBA00022741"/>
    </source>
</evidence>
<feature type="region of interest" description="Disordered" evidence="3">
    <location>
        <begin position="1"/>
        <end position="25"/>
    </location>
</feature>